<dbReference type="Proteomes" id="UP000789396">
    <property type="component" value="Unassembled WGS sequence"/>
</dbReference>
<evidence type="ECO:0000256" key="5">
    <source>
        <dbReference type="ARBA" id="ARBA00023242"/>
    </source>
</evidence>
<evidence type="ECO:0000256" key="4">
    <source>
        <dbReference type="ARBA" id="ARBA00022833"/>
    </source>
</evidence>
<keyword evidence="3" id="KW-0863">Zinc-finger</keyword>
<evidence type="ECO:0000256" key="6">
    <source>
        <dbReference type="SAM" id="MobiDB-lite"/>
    </source>
</evidence>
<comment type="subcellular location">
    <subcellularLocation>
        <location evidence="1">Nucleus</location>
    </subcellularLocation>
</comment>
<dbReference type="OrthoDB" id="2447477at2759"/>
<dbReference type="InterPro" id="IPR052035">
    <property type="entry name" value="ZnF_BED_domain_contain"/>
</dbReference>
<organism evidence="7 8">
    <name type="scientific">Racocetra fulgida</name>
    <dbReference type="NCBI Taxonomy" id="60492"/>
    <lineage>
        <taxon>Eukaryota</taxon>
        <taxon>Fungi</taxon>
        <taxon>Fungi incertae sedis</taxon>
        <taxon>Mucoromycota</taxon>
        <taxon>Glomeromycotina</taxon>
        <taxon>Glomeromycetes</taxon>
        <taxon>Diversisporales</taxon>
        <taxon>Gigasporaceae</taxon>
        <taxon>Racocetra</taxon>
    </lineage>
</organism>
<dbReference type="PANTHER" id="PTHR46481:SF10">
    <property type="entry name" value="ZINC FINGER BED DOMAIN-CONTAINING PROTEIN 39"/>
    <property type="match status" value="1"/>
</dbReference>
<keyword evidence="4" id="KW-0862">Zinc</keyword>
<evidence type="ECO:0000313" key="7">
    <source>
        <dbReference type="EMBL" id="CAG8517498.1"/>
    </source>
</evidence>
<comment type="caution">
    <text evidence="7">The sequence shown here is derived from an EMBL/GenBank/DDBJ whole genome shotgun (WGS) entry which is preliminary data.</text>
</comment>
<keyword evidence="5" id="KW-0539">Nucleus</keyword>
<evidence type="ECO:0000256" key="2">
    <source>
        <dbReference type="ARBA" id="ARBA00022723"/>
    </source>
</evidence>
<protein>
    <submittedName>
        <fullName evidence="7">13948_t:CDS:1</fullName>
    </submittedName>
</protein>
<keyword evidence="8" id="KW-1185">Reference proteome</keyword>
<dbReference type="GO" id="GO:0005634">
    <property type="term" value="C:nucleus"/>
    <property type="evidence" value="ECO:0007669"/>
    <property type="project" value="UniProtKB-SubCell"/>
</dbReference>
<feature type="non-terminal residue" evidence="7">
    <location>
        <position position="1"/>
    </location>
</feature>
<dbReference type="SUPFAM" id="SSF140996">
    <property type="entry name" value="Hermes dimerisation domain"/>
    <property type="match status" value="1"/>
</dbReference>
<evidence type="ECO:0000256" key="1">
    <source>
        <dbReference type="ARBA" id="ARBA00004123"/>
    </source>
</evidence>
<dbReference type="EMBL" id="CAJVPZ010002676">
    <property type="protein sequence ID" value="CAG8517498.1"/>
    <property type="molecule type" value="Genomic_DNA"/>
</dbReference>
<dbReference type="GO" id="GO:0008270">
    <property type="term" value="F:zinc ion binding"/>
    <property type="evidence" value="ECO:0007669"/>
    <property type="project" value="UniProtKB-KW"/>
</dbReference>
<feature type="compositionally biased region" description="Polar residues" evidence="6">
    <location>
        <begin position="1"/>
        <end position="19"/>
    </location>
</feature>
<evidence type="ECO:0000313" key="8">
    <source>
        <dbReference type="Proteomes" id="UP000789396"/>
    </source>
</evidence>
<sequence>GTDVSSLQNHLSTHQTTISARGRQTTRRTAASNNGEKEKRDEKLITWIVMDLQPFTVVEEESFKMLIRCLNSSYTMPTGQAIKDWIFNEFKNRRAKIITEIAQIPGKFSLSAETWSSSDCEDYMAESARDAVQGILDQYINPQTFVNSDENEIQAIQ</sequence>
<accession>A0A9N9F9A8</accession>
<feature type="region of interest" description="Disordered" evidence="6">
    <location>
        <begin position="1"/>
        <end position="37"/>
    </location>
</feature>
<keyword evidence="2" id="KW-0479">Metal-binding</keyword>
<dbReference type="AlphaFoldDB" id="A0A9N9F9A8"/>
<gene>
    <name evidence="7" type="ORF">RFULGI_LOCUS3192</name>
</gene>
<feature type="compositionally biased region" description="Low complexity" evidence="6">
    <location>
        <begin position="20"/>
        <end position="31"/>
    </location>
</feature>
<dbReference type="PANTHER" id="PTHR46481">
    <property type="entry name" value="ZINC FINGER BED DOMAIN-CONTAINING PROTEIN 4"/>
    <property type="match status" value="1"/>
</dbReference>
<proteinExistence type="predicted"/>
<reference evidence="7" key="1">
    <citation type="submission" date="2021-06" db="EMBL/GenBank/DDBJ databases">
        <authorList>
            <person name="Kallberg Y."/>
            <person name="Tangrot J."/>
            <person name="Rosling A."/>
        </authorList>
    </citation>
    <scope>NUCLEOTIDE SEQUENCE</scope>
    <source>
        <strain evidence="7">IN212</strain>
    </source>
</reference>
<evidence type="ECO:0000256" key="3">
    <source>
        <dbReference type="ARBA" id="ARBA00022771"/>
    </source>
</evidence>
<name>A0A9N9F9A8_9GLOM</name>